<feature type="compositionally biased region" description="Polar residues" evidence="1">
    <location>
        <begin position="256"/>
        <end position="270"/>
    </location>
</feature>
<comment type="caution">
    <text evidence="2">The sequence shown here is derived from an EMBL/GenBank/DDBJ whole genome shotgun (WGS) entry which is preliminary data.</text>
</comment>
<gene>
    <name evidence="2" type="ORF">Cgig2_010934</name>
</gene>
<dbReference type="AlphaFoldDB" id="A0A9Q1GVZ0"/>
<evidence type="ECO:0000313" key="2">
    <source>
        <dbReference type="EMBL" id="KAJ8426391.1"/>
    </source>
</evidence>
<reference evidence="2" key="1">
    <citation type="submission" date="2022-04" db="EMBL/GenBank/DDBJ databases">
        <title>Carnegiea gigantea Genome sequencing and assembly v2.</title>
        <authorList>
            <person name="Copetti D."/>
            <person name="Sanderson M.J."/>
            <person name="Burquez A."/>
            <person name="Wojciechowski M.F."/>
        </authorList>
    </citation>
    <scope>NUCLEOTIDE SEQUENCE</scope>
    <source>
        <strain evidence="2">SGP5-SGP5p</strain>
        <tissue evidence="2">Aerial part</tissue>
    </source>
</reference>
<feature type="compositionally biased region" description="Basic and acidic residues" evidence="1">
    <location>
        <begin position="122"/>
        <end position="131"/>
    </location>
</feature>
<proteinExistence type="predicted"/>
<feature type="compositionally biased region" description="Basic and acidic residues" evidence="1">
    <location>
        <begin position="46"/>
        <end position="57"/>
    </location>
</feature>
<dbReference type="OrthoDB" id="28397at2759"/>
<feature type="compositionally biased region" description="Basic and acidic residues" evidence="1">
    <location>
        <begin position="12"/>
        <end position="25"/>
    </location>
</feature>
<organism evidence="2 3">
    <name type="scientific">Carnegiea gigantea</name>
    <dbReference type="NCBI Taxonomy" id="171969"/>
    <lineage>
        <taxon>Eukaryota</taxon>
        <taxon>Viridiplantae</taxon>
        <taxon>Streptophyta</taxon>
        <taxon>Embryophyta</taxon>
        <taxon>Tracheophyta</taxon>
        <taxon>Spermatophyta</taxon>
        <taxon>Magnoliopsida</taxon>
        <taxon>eudicotyledons</taxon>
        <taxon>Gunneridae</taxon>
        <taxon>Pentapetalae</taxon>
        <taxon>Caryophyllales</taxon>
        <taxon>Cactineae</taxon>
        <taxon>Cactaceae</taxon>
        <taxon>Cactoideae</taxon>
        <taxon>Echinocereeae</taxon>
        <taxon>Carnegiea</taxon>
    </lineage>
</organism>
<sequence length="270" mass="29173">MCRQGAAGSRGHRADLESKGARESRAIPAPDANAELKRQAQCNSKSRSEKFSSHQEEVASAFPIEPPRVSQAMEESGVNGQGHPYKRASHSGLLVHQRAWSKGGKNLDDAPTSGPLSTRSMLSEDNRDKSGSLRRVAPKLVARFPGSFKETSASINGQDQMHHLQGLGSSHQNEGPSISTKDPVVVILPSSSKEASISFGKMIGCESKGKKIHYSGPLVVPSGNVDQILKDHDHQVQEAVRRARIDEARLRKMQAERSQPSTTLVSDTGL</sequence>
<accession>A0A9Q1GVZ0</accession>
<evidence type="ECO:0000313" key="3">
    <source>
        <dbReference type="Proteomes" id="UP001153076"/>
    </source>
</evidence>
<feature type="region of interest" description="Disordered" evidence="1">
    <location>
        <begin position="251"/>
        <end position="270"/>
    </location>
</feature>
<keyword evidence="3" id="KW-1185">Reference proteome</keyword>
<dbReference type="Proteomes" id="UP001153076">
    <property type="component" value="Unassembled WGS sequence"/>
</dbReference>
<dbReference type="EMBL" id="JAKOGI010001299">
    <property type="protein sequence ID" value="KAJ8426391.1"/>
    <property type="molecule type" value="Genomic_DNA"/>
</dbReference>
<name>A0A9Q1GVZ0_9CARY</name>
<protein>
    <submittedName>
        <fullName evidence="2">Uncharacterized protein</fullName>
    </submittedName>
</protein>
<evidence type="ECO:0000256" key="1">
    <source>
        <dbReference type="SAM" id="MobiDB-lite"/>
    </source>
</evidence>
<feature type="region of interest" description="Disordered" evidence="1">
    <location>
        <begin position="1"/>
        <end position="137"/>
    </location>
</feature>